<dbReference type="CDD" id="cd02947">
    <property type="entry name" value="TRX_family"/>
    <property type="match status" value="1"/>
</dbReference>
<dbReference type="PANTHER" id="PTHR45663">
    <property type="entry name" value="GEO12009P1"/>
    <property type="match status" value="1"/>
</dbReference>
<dbReference type="InterPro" id="IPR013766">
    <property type="entry name" value="Thioredoxin_domain"/>
</dbReference>
<proteinExistence type="predicted"/>
<dbReference type="Gene3D" id="3.40.30.10">
    <property type="entry name" value="Glutaredoxin"/>
    <property type="match status" value="1"/>
</dbReference>
<keyword evidence="4" id="KW-1185">Reference proteome</keyword>
<dbReference type="InterPro" id="IPR017937">
    <property type="entry name" value="Thioredoxin_CS"/>
</dbReference>
<dbReference type="Pfam" id="PF00085">
    <property type="entry name" value="Thioredoxin"/>
    <property type="match status" value="1"/>
</dbReference>
<dbReference type="GO" id="GO:0015035">
    <property type="term" value="F:protein-disulfide reductase activity"/>
    <property type="evidence" value="ECO:0007669"/>
    <property type="project" value="TreeGrafter"/>
</dbReference>
<dbReference type="OrthoDB" id="9790390at2"/>
<dbReference type="PROSITE" id="PS51352">
    <property type="entry name" value="THIOREDOXIN_2"/>
    <property type="match status" value="1"/>
</dbReference>
<evidence type="ECO:0000313" key="3">
    <source>
        <dbReference type="EMBL" id="PSL53358.1"/>
    </source>
</evidence>
<dbReference type="RefSeq" id="WP_106618073.1">
    <property type="nucleotide sequence ID" value="NZ_PYAX01000009.1"/>
</dbReference>
<dbReference type="AlphaFoldDB" id="A0A2P8I4H2"/>
<dbReference type="PROSITE" id="PS00194">
    <property type="entry name" value="THIOREDOXIN_1"/>
    <property type="match status" value="1"/>
</dbReference>
<dbReference type="InterPro" id="IPR036249">
    <property type="entry name" value="Thioredoxin-like_sf"/>
</dbReference>
<evidence type="ECO:0000256" key="1">
    <source>
        <dbReference type="ARBA" id="ARBA00023157"/>
    </source>
</evidence>
<gene>
    <name evidence="3" type="ORF">B0I31_109148</name>
</gene>
<dbReference type="Proteomes" id="UP000241118">
    <property type="component" value="Unassembled WGS sequence"/>
</dbReference>
<dbReference type="GO" id="GO:0005829">
    <property type="term" value="C:cytosol"/>
    <property type="evidence" value="ECO:0007669"/>
    <property type="project" value="TreeGrafter"/>
</dbReference>
<sequence>MSETGREVIELDVPSYQELIKSNDVIVIDISADWCGPCQAFTEVFRNAAGNYDDVVFASIDADEQPELGTAFNVKTIPTIAVMRAGALIFAHEGSLSERALADVIRQARALDVEQVRRSVVG</sequence>
<protein>
    <submittedName>
        <fullName evidence="3">Thioredoxin 1</fullName>
    </submittedName>
</protein>
<comment type="caution">
    <text evidence="3">The sequence shown here is derived from an EMBL/GenBank/DDBJ whole genome shotgun (WGS) entry which is preliminary data.</text>
</comment>
<dbReference type="SUPFAM" id="SSF52833">
    <property type="entry name" value="Thioredoxin-like"/>
    <property type="match status" value="1"/>
</dbReference>
<feature type="domain" description="Thioredoxin" evidence="2">
    <location>
        <begin position="1"/>
        <end position="110"/>
    </location>
</feature>
<keyword evidence="1" id="KW-1015">Disulfide bond</keyword>
<dbReference type="EMBL" id="PYAX01000009">
    <property type="protein sequence ID" value="PSL53358.1"/>
    <property type="molecule type" value="Genomic_DNA"/>
</dbReference>
<evidence type="ECO:0000259" key="2">
    <source>
        <dbReference type="PROSITE" id="PS51352"/>
    </source>
</evidence>
<name>A0A2P8I4H2_SACCR</name>
<accession>A0A2P8I4H2</accession>
<organism evidence="3 4">
    <name type="scientific">Saccharothrix carnea</name>
    <dbReference type="NCBI Taxonomy" id="1280637"/>
    <lineage>
        <taxon>Bacteria</taxon>
        <taxon>Bacillati</taxon>
        <taxon>Actinomycetota</taxon>
        <taxon>Actinomycetes</taxon>
        <taxon>Pseudonocardiales</taxon>
        <taxon>Pseudonocardiaceae</taxon>
        <taxon>Saccharothrix</taxon>
    </lineage>
</organism>
<evidence type="ECO:0000313" key="4">
    <source>
        <dbReference type="Proteomes" id="UP000241118"/>
    </source>
</evidence>
<reference evidence="3 4" key="1">
    <citation type="submission" date="2018-03" db="EMBL/GenBank/DDBJ databases">
        <title>Genomic Encyclopedia of Type Strains, Phase III (KMG-III): the genomes of soil and plant-associated and newly described type strains.</title>
        <authorList>
            <person name="Whitman W."/>
        </authorList>
    </citation>
    <scope>NUCLEOTIDE SEQUENCE [LARGE SCALE GENOMIC DNA]</scope>
    <source>
        <strain evidence="3 4">CGMCC 4.7097</strain>
    </source>
</reference>
<dbReference type="PANTHER" id="PTHR45663:SF40">
    <property type="entry name" value="THIOREDOXIN 2"/>
    <property type="match status" value="1"/>
</dbReference>